<protein>
    <submittedName>
        <fullName evidence="1">Uncharacterized protein</fullName>
    </submittedName>
</protein>
<dbReference type="AlphaFoldDB" id="A0A9D4DLX5"/>
<sequence>MGVSTVQQIFASVMQDGQVLTATSTIASAEHTIPTTTIASARMAGTAADVTNPCASKVIITSMQSTANVPLGGQVPNATC</sequence>
<keyword evidence="2" id="KW-1185">Reference proteome</keyword>
<dbReference type="Proteomes" id="UP000828390">
    <property type="component" value="Unassembled WGS sequence"/>
</dbReference>
<organism evidence="1 2">
    <name type="scientific">Dreissena polymorpha</name>
    <name type="common">Zebra mussel</name>
    <name type="synonym">Mytilus polymorpha</name>
    <dbReference type="NCBI Taxonomy" id="45954"/>
    <lineage>
        <taxon>Eukaryota</taxon>
        <taxon>Metazoa</taxon>
        <taxon>Spiralia</taxon>
        <taxon>Lophotrochozoa</taxon>
        <taxon>Mollusca</taxon>
        <taxon>Bivalvia</taxon>
        <taxon>Autobranchia</taxon>
        <taxon>Heteroconchia</taxon>
        <taxon>Euheterodonta</taxon>
        <taxon>Imparidentia</taxon>
        <taxon>Neoheterodontei</taxon>
        <taxon>Myida</taxon>
        <taxon>Dreissenoidea</taxon>
        <taxon>Dreissenidae</taxon>
        <taxon>Dreissena</taxon>
    </lineage>
</organism>
<evidence type="ECO:0000313" key="2">
    <source>
        <dbReference type="Proteomes" id="UP000828390"/>
    </source>
</evidence>
<comment type="caution">
    <text evidence="1">The sequence shown here is derived from an EMBL/GenBank/DDBJ whole genome shotgun (WGS) entry which is preliminary data.</text>
</comment>
<gene>
    <name evidence="1" type="ORF">DPMN_185705</name>
</gene>
<proteinExistence type="predicted"/>
<dbReference type="EMBL" id="JAIWYP010000010">
    <property type="protein sequence ID" value="KAH3751156.1"/>
    <property type="molecule type" value="Genomic_DNA"/>
</dbReference>
<reference evidence="1" key="2">
    <citation type="submission" date="2020-11" db="EMBL/GenBank/DDBJ databases">
        <authorList>
            <person name="McCartney M.A."/>
            <person name="Auch B."/>
            <person name="Kono T."/>
            <person name="Mallez S."/>
            <person name="Becker A."/>
            <person name="Gohl D.M."/>
            <person name="Silverstein K.A.T."/>
            <person name="Koren S."/>
            <person name="Bechman K.B."/>
            <person name="Herman A."/>
            <person name="Abrahante J.E."/>
            <person name="Garbe J."/>
        </authorList>
    </citation>
    <scope>NUCLEOTIDE SEQUENCE</scope>
    <source>
        <strain evidence="1">Duluth1</strain>
        <tissue evidence="1">Whole animal</tissue>
    </source>
</reference>
<evidence type="ECO:0000313" key="1">
    <source>
        <dbReference type="EMBL" id="KAH3751156.1"/>
    </source>
</evidence>
<name>A0A9D4DLX5_DREPO</name>
<reference evidence="1" key="1">
    <citation type="journal article" date="2019" name="bioRxiv">
        <title>The Genome of the Zebra Mussel, Dreissena polymorpha: A Resource for Invasive Species Research.</title>
        <authorList>
            <person name="McCartney M.A."/>
            <person name="Auch B."/>
            <person name="Kono T."/>
            <person name="Mallez S."/>
            <person name="Zhang Y."/>
            <person name="Obille A."/>
            <person name="Becker A."/>
            <person name="Abrahante J.E."/>
            <person name="Garbe J."/>
            <person name="Badalamenti J.P."/>
            <person name="Herman A."/>
            <person name="Mangelson H."/>
            <person name="Liachko I."/>
            <person name="Sullivan S."/>
            <person name="Sone E.D."/>
            <person name="Koren S."/>
            <person name="Silverstein K.A.T."/>
            <person name="Beckman K.B."/>
            <person name="Gohl D.M."/>
        </authorList>
    </citation>
    <scope>NUCLEOTIDE SEQUENCE</scope>
    <source>
        <strain evidence="1">Duluth1</strain>
        <tissue evidence="1">Whole animal</tissue>
    </source>
</reference>
<accession>A0A9D4DLX5</accession>